<comment type="subcellular location">
    <subcellularLocation>
        <location evidence="2">Mitochondrion matrix</location>
    </subcellularLocation>
</comment>
<evidence type="ECO:0000256" key="8">
    <source>
        <dbReference type="ARBA" id="ARBA00022801"/>
    </source>
</evidence>
<dbReference type="PANTHER" id="PTHR11804:SF79">
    <property type="entry name" value="MITOCHONDRIAL INTERMEDIATE PEPTIDASE"/>
    <property type="match status" value="1"/>
</dbReference>
<evidence type="ECO:0000313" key="15">
    <source>
        <dbReference type="EMBL" id="KTB01267.1"/>
    </source>
</evidence>
<dbReference type="VEuPathDB" id="FungiDB:CAGL0D02112g"/>
<evidence type="ECO:0000256" key="12">
    <source>
        <dbReference type="ARBA" id="ARBA00023128"/>
    </source>
</evidence>
<evidence type="ECO:0000259" key="14">
    <source>
        <dbReference type="Pfam" id="PF01432"/>
    </source>
</evidence>
<evidence type="ECO:0000256" key="5">
    <source>
        <dbReference type="ARBA" id="ARBA00018046"/>
    </source>
</evidence>
<keyword evidence="7 13" id="KW-0479">Metal-binding</keyword>
<dbReference type="InterPro" id="IPR024079">
    <property type="entry name" value="MetalloPept_cat_dom_sf"/>
</dbReference>
<evidence type="ECO:0000256" key="1">
    <source>
        <dbReference type="ARBA" id="ARBA00000436"/>
    </source>
</evidence>
<dbReference type="GO" id="GO:0050821">
    <property type="term" value="P:protein stabilization"/>
    <property type="evidence" value="ECO:0007669"/>
    <property type="project" value="EnsemblFungi"/>
</dbReference>
<evidence type="ECO:0000256" key="13">
    <source>
        <dbReference type="RuleBase" id="RU003435"/>
    </source>
</evidence>
<dbReference type="GO" id="GO:0006879">
    <property type="term" value="P:intracellular iron ion homeostasis"/>
    <property type="evidence" value="ECO:0007669"/>
    <property type="project" value="EnsemblFungi"/>
</dbReference>
<name>A0A0W0CNU0_CANGB</name>
<evidence type="ECO:0000256" key="3">
    <source>
        <dbReference type="ARBA" id="ARBA00006040"/>
    </source>
</evidence>
<evidence type="ECO:0000256" key="7">
    <source>
        <dbReference type="ARBA" id="ARBA00022723"/>
    </source>
</evidence>
<dbReference type="InterPro" id="IPR001567">
    <property type="entry name" value="Pept_M3A_M3B_dom"/>
</dbReference>
<dbReference type="InterPro" id="IPR033851">
    <property type="entry name" value="M3A_MIP"/>
</dbReference>
<dbReference type="Pfam" id="PF01432">
    <property type="entry name" value="Peptidase_M3"/>
    <property type="match status" value="1"/>
</dbReference>
<dbReference type="Gene3D" id="3.40.390.10">
    <property type="entry name" value="Collagenase (Catalytic Domain)"/>
    <property type="match status" value="1"/>
</dbReference>
<organism evidence="15 16">
    <name type="scientific">Candida glabrata</name>
    <name type="common">Yeast</name>
    <name type="synonym">Torulopsis glabrata</name>
    <dbReference type="NCBI Taxonomy" id="5478"/>
    <lineage>
        <taxon>Eukaryota</taxon>
        <taxon>Fungi</taxon>
        <taxon>Dikarya</taxon>
        <taxon>Ascomycota</taxon>
        <taxon>Saccharomycotina</taxon>
        <taxon>Saccharomycetes</taxon>
        <taxon>Saccharomycetales</taxon>
        <taxon>Saccharomycetaceae</taxon>
        <taxon>Nakaseomyces</taxon>
    </lineage>
</organism>
<sequence length="761" mass="87418">MLIQKILLNKEISRLPRILSILNYTGLRWLSGSSRRNTTELQRIFDDSKYWQSLSENTTQYTKETGLFKNPYLTSTDGLRLFSHDSLHKAHKLAEILRNSVSKEEKVHYIMNLDQLSDTLCRVIDLCEFLRSAHPDQSYVEAAQMCHEEMFEFMNVLNTDVVLCNKLKEVLEDPEILKVLSEEERKVGEILLDDFEKSGIYMKAGIREQFIELSQQISVIGQEFINNTDYVAKEFIKVKRDEMDKSGISPLLTARLNRDLTGKYYKIPTYGQIPLQILKSCPDEDIRKEVWAALHNCPKAQIQRLNQLVRLRVILSNLLGKQSYSDYQLDNKMAGSPENVKGFIKTLMNVTKPLAARELEFIARDKLNAPDSRHMSDNEILSIVKPWDKNYFSSKYDSDNEMAMIRDEQLRYYFSLGNVINGLSELFKRIYGITLQPSRTENGETWSPDVRRLDVISEEEGLVGVIYCDLFERVGKISNPAHFTVCCSRQVYPDENDFTTIQTGQNSDGTVFQLPVISLVCNFSTVALPNGNRTCFLHMNEIETLFHEMGHAMHSMLGRTRLQNISGTRCATDFVELPSILMEHFARDIRVLRTIGSHYETSEPAPEALLNDYLDKTQFLQHCETYSQAKMAMLDQKLHGSFSLSDIERIDSAKIYQKLETRLQVLADDESNWCGRFGHLFGYGATYYSYLFDRAIASKVWDSLFKDDPFNRTGGEKFKERVLKWGGLKNPWSCIADVLEKPDLAKGGAEAMTYIGDSEDL</sequence>
<dbReference type="AlphaFoldDB" id="A0A0W0CNU0"/>
<keyword evidence="8 13" id="KW-0378">Hydrolase</keyword>
<comment type="catalytic activity">
    <reaction evidence="1">
        <text>Release of an N-terminal octapeptide as second stage of processing of some proteins imported into the mitochondrion.</text>
        <dbReference type="EC" id="3.4.24.59"/>
    </reaction>
</comment>
<dbReference type="GO" id="GO:0046872">
    <property type="term" value="F:metal ion binding"/>
    <property type="evidence" value="ECO:0007669"/>
    <property type="project" value="UniProtKB-UniRule"/>
</dbReference>
<evidence type="ECO:0000256" key="6">
    <source>
        <dbReference type="ARBA" id="ARBA00022670"/>
    </source>
</evidence>
<dbReference type="FunFam" id="3.40.390.10:FF:000029">
    <property type="entry name" value="Mitochondrial intermediate peptidase 1"/>
    <property type="match status" value="1"/>
</dbReference>
<reference evidence="15 16" key="1">
    <citation type="submission" date="2015-10" db="EMBL/GenBank/DDBJ databases">
        <title>Draft genomes sequences of Candida glabrata isolates 1A, 1B, 2A, 2B, 3A and 3B.</title>
        <authorList>
            <person name="Haavelsrud O.E."/>
            <person name="Gaustad P."/>
        </authorList>
    </citation>
    <scope>NUCLEOTIDE SEQUENCE [LARGE SCALE GENOMIC DNA]</scope>
    <source>
        <strain evidence="15">910700640</strain>
    </source>
</reference>
<gene>
    <name evidence="15" type="ORF">AO440_000699</name>
</gene>
<dbReference type="GO" id="GO:0006627">
    <property type="term" value="P:protein processing involved in protein targeting to mitochondrion"/>
    <property type="evidence" value="ECO:0007669"/>
    <property type="project" value="EnsemblFungi"/>
</dbReference>
<evidence type="ECO:0000256" key="9">
    <source>
        <dbReference type="ARBA" id="ARBA00022833"/>
    </source>
</evidence>
<comment type="caution">
    <text evidence="15">The sequence shown here is derived from an EMBL/GenBank/DDBJ whole genome shotgun (WGS) entry which is preliminary data.</text>
</comment>
<comment type="similarity">
    <text evidence="3 13">Belongs to the peptidase M3 family.</text>
</comment>
<evidence type="ECO:0000256" key="4">
    <source>
        <dbReference type="ARBA" id="ARBA00012441"/>
    </source>
</evidence>
<dbReference type="InterPro" id="IPR045090">
    <property type="entry name" value="Pept_M3A_M3B"/>
</dbReference>
<feature type="domain" description="Peptidase M3A/M3B catalytic" evidence="14">
    <location>
        <begin position="278"/>
        <end position="752"/>
    </location>
</feature>
<dbReference type="Proteomes" id="UP000054886">
    <property type="component" value="Unassembled WGS sequence"/>
</dbReference>
<dbReference type="VEuPathDB" id="FungiDB:B1J91_D02112g"/>
<dbReference type="SUPFAM" id="SSF55486">
    <property type="entry name" value="Metalloproteases ('zincins'), catalytic domain"/>
    <property type="match status" value="1"/>
</dbReference>
<evidence type="ECO:0000256" key="2">
    <source>
        <dbReference type="ARBA" id="ARBA00004305"/>
    </source>
</evidence>
<dbReference type="GO" id="GO:0006518">
    <property type="term" value="P:peptide metabolic process"/>
    <property type="evidence" value="ECO:0007669"/>
    <property type="project" value="TreeGrafter"/>
</dbReference>
<dbReference type="EMBL" id="LLZZ01000131">
    <property type="protein sequence ID" value="KTB01267.1"/>
    <property type="molecule type" value="Genomic_DNA"/>
</dbReference>
<evidence type="ECO:0000256" key="10">
    <source>
        <dbReference type="ARBA" id="ARBA00022946"/>
    </source>
</evidence>
<keyword evidence="10" id="KW-0809">Transit peptide</keyword>
<dbReference type="VEuPathDB" id="FungiDB:GVI51_D02035"/>
<dbReference type="VEuPathDB" id="FungiDB:GWK60_D02255"/>
<evidence type="ECO:0000313" key="16">
    <source>
        <dbReference type="Proteomes" id="UP000054886"/>
    </source>
</evidence>
<evidence type="ECO:0000256" key="11">
    <source>
        <dbReference type="ARBA" id="ARBA00023049"/>
    </source>
</evidence>
<dbReference type="EC" id="3.4.24.59" evidence="4"/>
<dbReference type="Gene3D" id="1.10.1370.10">
    <property type="entry name" value="Neurolysin, domain 3"/>
    <property type="match status" value="1"/>
</dbReference>
<dbReference type="PANTHER" id="PTHR11804">
    <property type="entry name" value="PROTEASE M3 THIMET OLIGOPEPTIDASE-RELATED"/>
    <property type="match status" value="1"/>
</dbReference>
<dbReference type="GO" id="GO:0005759">
    <property type="term" value="C:mitochondrial matrix"/>
    <property type="evidence" value="ECO:0007669"/>
    <property type="project" value="UniProtKB-SubCell"/>
</dbReference>
<keyword evidence="6 13" id="KW-0645">Protease</keyword>
<keyword evidence="12" id="KW-0496">Mitochondrion</keyword>
<accession>A0A0W0CNU0</accession>
<comment type="cofactor">
    <cofactor evidence="13">
        <name>Zn(2+)</name>
        <dbReference type="ChEBI" id="CHEBI:29105"/>
    </cofactor>
    <text evidence="13">Binds 1 zinc ion.</text>
</comment>
<keyword evidence="11 13" id="KW-0482">Metalloprotease</keyword>
<protein>
    <recommendedName>
        <fullName evidence="5">Mitochondrial intermediate peptidase</fullName>
        <ecNumber evidence="4">3.4.24.59</ecNumber>
    </recommendedName>
</protein>
<dbReference type="GO" id="GO:0004222">
    <property type="term" value="F:metalloendopeptidase activity"/>
    <property type="evidence" value="ECO:0007669"/>
    <property type="project" value="UniProtKB-EC"/>
</dbReference>
<dbReference type="CDD" id="cd06457">
    <property type="entry name" value="M3A_MIP"/>
    <property type="match status" value="1"/>
</dbReference>
<dbReference type="InterPro" id="IPR024077">
    <property type="entry name" value="Neurolysin/TOP_dom2"/>
</dbReference>
<proteinExistence type="inferred from homology"/>
<keyword evidence="9 13" id="KW-0862">Zinc</keyword>